<evidence type="ECO:0000313" key="3">
    <source>
        <dbReference type="Proteomes" id="UP000000647"/>
    </source>
</evidence>
<dbReference type="AlphaFoldDB" id="A1WYA0"/>
<protein>
    <submittedName>
        <fullName evidence="2">Uncharacterized protein</fullName>
    </submittedName>
</protein>
<keyword evidence="3" id="KW-1185">Reference proteome</keyword>
<proteinExistence type="predicted"/>
<keyword evidence="1" id="KW-0472">Membrane</keyword>
<accession>A1WYA0</accession>
<reference evidence="2 3" key="2">
    <citation type="journal article" date="2013" name="Stand. Genomic Sci.">
        <title>Complete genome sequence of Halorhodospira halophila SL1.</title>
        <authorList>
            <person name="Challacombe J.F."/>
            <person name="Majid S."/>
            <person name="Deole R."/>
            <person name="Brettin T.S."/>
            <person name="Bruce D."/>
            <person name="Delano S.F."/>
            <person name="Detter J.C."/>
            <person name="Gleasner C.D."/>
            <person name="Han C.S."/>
            <person name="Misra M."/>
            <person name="Reitenga K.G."/>
            <person name="Mikhailova N."/>
            <person name="Woyke T."/>
            <person name="Pitluck S."/>
            <person name="Nolan M."/>
            <person name="Land M.L."/>
            <person name="Saunders E."/>
            <person name="Tapia R."/>
            <person name="Lapidus A."/>
            <person name="Ivanova N."/>
            <person name="Hoff W.D."/>
        </authorList>
    </citation>
    <scope>NUCLEOTIDE SEQUENCE [LARGE SCALE GENOMIC DNA]</scope>
    <source>
        <strain evidence="3">DSM 244 / SL1</strain>
    </source>
</reference>
<keyword evidence="1" id="KW-0812">Transmembrane</keyword>
<dbReference type="HOGENOM" id="CLU_2617098_0_0_6"/>
<name>A1WYA0_HALHL</name>
<dbReference type="RefSeq" id="WP_011814684.1">
    <property type="nucleotide sequence ID" value="NC_008789.1"/>
</dbReference>
<organism evidence="2 3">
    <name type="scientific">Halorhodospira halophila (strain DSM 244 / SL1)</name>
    <name type="common">Ectothiorhodospira halophila (strain DSM 244 / SL1)</name>
    <dbReference type="NCBI Taxonomy" id="349124"/>
    <lineage>
        <taxon>Bacteria</taxon>
        <taxon>Pseudomonadati</taxon>
        <taxon>Pseudomonadota</taxon>
        <taxon>Gammaproteobacteria</taxon>
        <taxon>Chromatiales</taxon>
        <taxon>Ectothiorhodospiraceae</taxon>
        <taxon>Halorhodospira</taxon>
    </lineage>
</organism>
<evidence type="ECO:0000256" key="1">
    <source>
        <dbReference type="SAM" id="Phobius"/>
    </source>
</evidence>
<sequence length="78" mass="9149">MDPTTQFLFWVVLLVVILFYPVSQWIWVLSVRRLQRKLDRELSEEELAGQKRRARVLATVILPVFSFFLNSATLGVLQ</sequence>
<dbReference type="KEGG" id="hha:Hhal_1898"/>
<dbReference type="STRING" id="349124.Hhal_1898"/>
<reference evidence="3" key="1">
    <citation type="submission" date="2006-12" db="EMBL/GenBank/DDBJ databases">
        <title>Complete sequence of Halorhodospira halophila SL1.</title>
        <authorList>
            <consortium name="US DOE Joint Genome Institute"/>
            <person name="Copeland A."/>
            <person name="Lucas S."/>
            <person name="Lapidus A."/>
            <person name="Barry K."/>
            <person name="Detter J.C."/>
            <person name="Glavina del Rio T."/>
            <person name="Hammon N."/>
            <person name="Israni S."/>
            <person name="Dalin E."/>
            <person name="Tice H."/>
            <person name="Pitluck S."/>
            <person name="Saunders E."/>
            <person name="Brettin T."/>
            <person name="Bruce D."/>
            <person name="Han C."/>
            <person name="Tapia R."/>
            <person name="Schmutz J."/>
            <person name="Larimer F."/>
            <person name="Land M."/>
            <person name="Hauser L."/>
            <person name="Kyrpides N."/>
            <person name="Mikhailova N."/>
            <person name="Hoff W."/>
            <person name="Richardson P."/>
        </authorList>
    </citation>
    <scope>NUCLEOTIDE SEQUENCE [LARGE SCALE GENOMIC DNA]</scope>
    <source>
        <strain evidence="3">DSM 244 / SL1</strain>
    </source>
</reference>
<gene>
    <name evidence="2" type="ordered locus">Hhal_1898</name>
</gene>
<dbReference type="EMBL" id="CP000544">
    <property type="protein sequence ID" value="ABM62662.1"/>
    <property type="molecule type" value="Genomic_DNA"/>
</dbReference>
<feature type="transmembrane region" description="Helical" evidence="1">
    <location>
        <begin position="56"/>
        <end position="77"/>
    </location>
</feature>
<dbReference type="Proteomes" id="UP000000647">
    <property type="component" value="Chromosome"/>
</dbReference>
<feature type="transmembrane region" description="Helical" evidence="1">
    <location>
        <begin position="6"/>
        <end position="28"/>
    </location>
</feature>
<dbReference type="OrthoDB" id="7064916at2"/>
<keyword evidence="1" id="KW-1133">Transmembrane helix</keyword>
<evidence type="ECO:0000313" key="2">
    <source>
        <dbReference type="EMBL" id="ABM62662.1"/>
    </source>
</evidence>